<dbReference type="SUPFAM" id="SSF54826">
    <property type="entry name" value="Enolase N-terminal domain-like"/>
    <property type="match status" value="1"/>
</dbReference>
<evidence type="ECO:0000256" key="2">
    <source>
        <dbReference type="ARBA" id="ARBA00022723"/>
    </source>
</evidence>
<dbReference type="RefSeq" id="WP_249308545.1">
    <property type="nucleotide sequence ID" value="NZ_JACRSZ010000009.1"/>
</dbReference>
<keyword evidence="8" id="KW-1185">Reference proteome</keyword>
<dbReference type="Pfam" id="PF02746">
    <property type="entry name" value="MR_MLE_N"/>
    <property type="match status" value="1"/>
</dbReference>
<dbReference type="InterPro" id="IPR029017">
    <property type="entry name" value="Enolase-like_N"/>
</dbReference>
<dbReference type="InterPro" id="IPR034603">
    <property type="entry name" value="Dipeptide_epimerase"/>
</dbReference>
<evidence type="ECO:0000256" key="5">
    <source>
        <dbReference type="RuleBase" id="RU366006"/>
    </source>
</evidence>
<dbReference type="Pfam" id="PF13378">
    <property type="entry name" value="MR_MLE_C"/>
    <property type="match status" value="1"/>
</dbReference>
<evidence type="ECO:0000256" key="1">
    <source>
        <dbReference type="ARBA" id="ARBA00008031"/>
    </source>
</evidence>
<evidence type="ECO:0000313" key="8">
    <source>
        <dbReference type="Proteomes" id="UP000657421"/>
    </source>
</evidence>
<name>A0ABR7NAF8_9FIRM</name>
<evidence type="ECO:0000256" key="4">
    <source>
        <dbReference type="ARBA" id="ARBA00023235"/>
    </source>
</evidence>
<dbReference type="InterPro" id="IPR029065">
    <property type="entry name" value="Enolase_C-like"/>
</dbReference>
<dbReference type="EMBL" id="JACRSZ010000009">
    <property type="protein sequence ID" value="MBC8573376.1"/>
    <property type="molecule type" value="Genomic_DNA"/>
</dbReference>
<dbReference type="PROSITE" id="PS00908">
    <property type="entry name" value="MR_MLE_1"/>
    <property type="match status" value="1"/>
</dbReference>
<dbReference type="Gene3D" id="3.30.390.10">
    <property type="entry name" value="Enolase-like, N-terminal domain"/>
    <property type="match status" value="1"/>
</dbReference>
<dbReference type="SFLD" id="SFLDF00009">
    <property type="entry name" value="o-succinylbenzoate_synthase"/>
    <property type="match status" value="1"/>
</dbReference>
<dbReference type="InterPro" id="IPR013342">
    <property type="entry name" value="Mandelate_racemase_C"/>
</dbReference>
<dbReference type="SFLD" id="SFLDF00010">
    <property type="entry name" value="dipeptide_epimerase"/>
    <property type="match status" value="1"/>
</dbReference>
<sequence length="369" mass="40639">MRIQKIAVGYISIPLVTPFKTALRTVDNVNDLIVRITADDGTEGFGEAPPTAVITGDTKESIEAAIRYYIAPAIRNMDLEDLPSIMEKLEHCLAKNTSAKAAVDIALYDLYAKMQKKPLFRLLGEKKSDKVKTELETDLTISVNDTEEMVRDSLAAVEQGFRILKIKVGKGGSKDVERIREIRNAVGKDVVIRVDANQGWTREEAVSTIRAMEREDLGIELVEQPVSYHDFKGMQYVTANVETKILADESVFSYEDAVRIMEERGADLINIKLMKTGGIHEAVRICDAAEEHGVKCMIGCMLESKVSVSAGVHLAAARSCVTMADLDGPSLCKTDPYEGGPQFMGPKIYLPEDPGIGITKVPVRFETIK</sequence>
<dbReference type="PANTHER" id="PTHR48073:SF2">
    <property type="entry name" value="O-SUCCINYLBENZOATE SYNTHASE"/>
    <property type="match status" value="1"/>
</dbReference>
<proteinExistence type="inferred from homology"/>
<dbReference type="InterPro" id="IPR036849">
    <property type="entry name" value="Enolase-like_C_sf"/>
</dbReference>
<dbReference type="PANTHER" id="PTHR48073">
    <property type="entry name" value="O-SUCCINYLBENZOATE SYNTHASE-RELATED"/>
    <property type="match status" value="1"/>
</dbReference>
<evidence type="ECO:0000256" key="3">
    <source>
        <dbReference type="ARBA" id="ARBA00022842"/>
    </source>
</evidence>
<evidence type="ECO:0000259" key="6">
    <source>
        <dbReference type="SMART" id="SM00922"/>
    </source>
</evidence>
<dbReference type="InterPro" id="IPR013341">
    <property type="entry name" value="Mandelate_racemase_N_dom"/>
</dbReference>
<dbReference type="SMART" id="SM00922">
    <property type="entry name" value="MR_MLE"/>
    <property type="match status" value="1"/>
</dbReference>
<protein>
    <recommendedName>
        <fullName evidence="5">Dipeptide epimerase</fullName>
        <ecNumber evidence="5">5.1.1.-</ecNumber>
    </recommendedName>
</protein>
<organism evidence="7 8">
    <name type="scientific">Jingyaoa shaoxingensis</name>
    <dbReference type="NCBI Taxonomy" id="2763671"/>
    <lineage>
        <taxon>Bacteria</taxon>
        <taxon>Bacillati</taxon>
        <taxon>Bacillota</taxon>
        <taxon>Clostridia</taxon>
        <taxon>Lachnospirales</taxon>
        <taxon>Lachnospiraceae</taxon>
        <taxon>Jingyaoa</taxon>
    </lineage>
</organism>
<dbReference type="EC" id="5.1.1.-" evidence="5"/>
<comment type="similarity">
    <text evidence="1 5">Belongs to the mandelate racemase/muconate lactonizing enzyme family.</text>
</comment>
<comment type="caution">
    <text evidence="7">The sequence shown here is derived from an EMBL/GenBank/DDBJ whole genome shotgun (WGS) entry which is preliminary data.</text>
</comment>
<dbReference type="SFLD" id="SFLDG00180">
    <property type="entry name" value="muconate_cycloisomerase"/>
    <property type="match status" value="2"/>
</dbReference>
<dbReference type="SUPFAM" id="SSF51604">
    <property type="entry name" value="Enolase C-terminal domain-like"/>
    <property type="match status" value="1"/>
</dbReference>
<keyword evidence="4 5" id="KW-0413">Isomerase</keyword>
<keyword evidence="3 5" id="KW-0460">Magnesium</keyword>
<accession>A0ABR7NAF8</accession>
<dbReference type="Proteomes" id="UP000657421">
    <property type="component" value="Unassembled WGS sequence"/>
</dbReference>
<evidence type="ECO:0000313" key="7">
    <source>
        <dbReference type="EMBL" id="MBC8573376.1"/>
    </source>
</evidence>
<gene>
    <name evidence="7" type="ORF">H8716_09830</name>
</gene>
<keyword evidence="2 5" id="KW-0479">Metal-binding</keyword>
<dbReference type="CDD" id="cd03319">
    <property type="entry name" value="L-Ala-DL-Glu_epimerase"/>
    <property type="match status" value="1"/>
</dbReference>
<dbReference type="InterPro" id="IPR018110">
    <property type="entry name" value="Mandel_Rmase/mucon_lact_enz_CS"/>
</dbReference>
<comment type="cofactor">
    <cofactor evidence="5">
        <name>Mg(2+)</name>
        <dbReference type="ChEBI" id="CHEBI:18420"/>
    </cofactor>
    <text evidence="5">Binds 1 Mg(2+) ion per subunit.</text>
</comment>
<dbReference type="SFLD" id="SFLDS00001">
    <property type="entry name" value="Enolase"/>
    <property type="match status" value="2"/>
</dbReference>
<dbReference type="Gene3D" id="3.20.20.120">
    <property type="entry name" value="Enolase-like C-terminal domain"/>
    <property type="match status" value="1"/>
</dbReference>
<reference evidence="7 8" key="1">
    <citation type="submission" date="2020-08" db="EMBL/GenBank/DDBJ databases">
        <title>Genome public.</title>
        <authorList>
            <person name="Liu C."/>
            <person name="Sun Q."/>
        </authorList>
    </citation>
    <scope>NUCLEOTIDE SEQUENCE [LARGE SCALE GENOMIC DNA]</scope>
    <source>
        <strain evidence="7 8">NSJ-46</strain>
    </source>
</reference>
<feature type="domain" description="Mandelate racemase/muconate lactonizing enzyme C-terminal" evidence="6">
    <location>
        <begin position="146"/>
        <end position="244"/>
    </location>
</feature>